<comment type="caution">
    <text evidence="2">The sequence shown here is derived from an EMBL/GenBank/DDBJ whole genome shotgun (WGS) entry which is preliminary data.</text>
</comment>
<keyword evidence="3" id="KW-1185">Reference proteome</keyword>
<dbReference type="OrthoDB" id="291007at2759"/>
<reference evidence="2" key="1">
    <citation type="journal article" date="2020" name="Ecol. Evol.">
        <title>Genome structure and content of the rice root-knot nematode (Meloidogyne graminicola).</title>
        <authorList>
            <person name="Phan N.T."/>
            <person name="Danchin E.G.J."/>
            <person name="Klopp C."/>
            <person name="Perfus-Barbeoch L."/>
            <person name="Kozlowski D.K."/>
            <person name="Koutsovoulos G.D."/>
            <person name="Lopez-Roques C."/>
            <person name="Bouchez O."/>
            <person name="Zahm M."/>
            <person name="Besnard G."/>
            <person name="Bellafiore S."/>
        </authorList>
    </citation>
    <scope>NUCLEOTIDE SEQUENCE</scope>
    <source>
        <strain evidence="2">VN-18</strain>
    </source>
</reference>
<dbReference type="Proteomes" id="UP000605970">
    <property type="component" value="Unassembled WGS sequence"/>
</dbReference>
<evidence type="ECO:0000256" key="1">
    <source>
        <dbReference type="SAM" id="MobiDB-lite"/>
    </source>
</evidence>
<evidence type="ECO:0000313" key="2">
    <source>
        <dbReference type="EMBL" id="KAF7623598.1"/>
    </source>
</evidence>
<dbReference type="EMBL" id="JABEBT010000222">
    <property type="protein sequence ID" value="KAF7623598.1"/>
    <property type="molecule type" value="Genomic_DNA"/>
</dbReference>
<gene>
    <name evidence="2" type="ORF">Mgra_00010116</name>
</gene>
<name>A0A8S9ZCR9_9BILA</name>
<sequence>MLFKLIFNKLNLNYSFICYNIFNIMIFNFSRRFVNAENLSKEELYREMTLEEKAWVYRSEIRWNLKQNQNSVSNFRTKRNGVSRPQKNFGQMQEYLI</sequence>
<proteinExistence type="predicted"/>
<organism evidence="2 3">
    <name type="scientific">Meloidogyne graminicola</name>
    <dbReference type="NCBI Taxonomy" id="189291"/>
    <lineage>
        <taxon>Eukaryota</taxon>
        <taxon>Metazoa</taxon>
        <taxon>Ecdysozoa</taxon>
        <taxon>Nematoda</taxon>
        <taxon>Chromadorea</taxon>
        <taxon>Rhabditida</taxon>
        <taxon>Tylenchina</taxon>
        <taxon>Tylenchomorpha</taxon>
        <taxon>Tylenchoidea</taxon>
        <taxon>Meloidogynidae</taxon>
        <taxon>Meloidogyninae</taxon>
        <taxon>Meloidogyne</taxon>
    </lineage>
</organism>
<dbReference type="AlphaFoldDB" id="A0A8S9ZCR9"/>
<feature type="region of interest" description="Disordered" evidence="1">
    <location>
        <begin position="76"/>
        <end position="97"/>
    </location>
</feature>
<accession>A0A8S9ZCR9</accession>
<protein>
    <submittedName>
        <fullName evidence="2">Metalloendopeptidase</fullName>
    </submittedName>
</protein>
<evidence type="ECO:0000313" key="3">
    <source>
        <dbReference type="Proteomes" id="UP000605970"/>
    </source>
</evidence>